<feature type="transmembrane region" description="Helical" evidence="1">
    <location>
        <begin position="58"/>
        <end position="81"/>
    </location>
</feature>
<organism evidence="2 3">
    <name type="scientific">Leucobacter edaphi</name>
    <dbReference type="NCBI Taxonomy" id="2796472"/>
    <lineage>
        <taxon>Bacteria</taxon>
        <taxon>Bacillati</taxon>
        <taxon>Actinomycetota</taxon>
        <taxon>Actinomycetes</taxon>
        <taxon>Micrococcales</taxon>
        <taxon>Microbacteriaceae</taxon>
        <taxon>Leucobacter</taxon>
    </lineage>
</organism>
<keyword evidence="1" id="KW-0472">Membrane</keyword>
<dbReference type="AlphaFoldDB" id="A0A934QDQ7"/>
<evidence type="ECO:0000313" key="3">
    <source>
        <dbReference type="Proteomes" id="UP000618733"/>
    </source>
</evidence>
<feature type="transmembrane region" description="Helical" evidence="1">
    <location>
        <begin position="102"/>
        <end position="128"/>
    </location>
</feature>
<feature type="transmembrane region" description="Helical" evidence="1">
    <location>
        <begin position="180"/>
        <end position="201"/>
    </location>
</feature>
<name>A0A934QDQ7_9MICO</name>
<evidence type="ECO:0008006" key="4">
    <source>
        <dbReference type="Google" id="ProtNLM"/>
    </source>
</evidence>
<evidence type="ECO:0000313" key="2">
    <source>
        <dbReference type="EMBL" id="MBK0422756.1"/>
    </source>
</evidence>
<gene>
    <name evidence="2" type="ORF">JD292_11800</name>
</gene>
<sequence>MGALILAEATKFLTTMPVWILAVATVALQLPLAWVNAASGVGVPADSPLLYSSVPVPLAYQGFEMADLGYVIVVSLAALWAGSEYTRGKQIRTTLLATPQRARVFIVQAGLLTAFTAVLAFVTMTGTIMINHAAGLTGVDPLLLTPLIWANIGGVTLSWTLTSLIAFALGVIARSAILPLMLLVPLIVGLGSFLAGVWGGARFLPTAAGAAMYGDPGLGVYLPPVLGGVVQAGWAAALILIAGACFVRRDA</sequence>
<reference evidence="2" key="1">
    <citation type="submission" date="2020-12" db="EMBL/GenBank/DDBJ databases">
        <title>Leucobacter sp. CAS2, isolated from Chromium sludge.</title>
        <authorList>
            <person name="Xu Z."/>
        </authorList>
    </citation>
    <scope>NUCLEOTIDE SEQUENCE</scope>
    <source>
        <strain evidence="2">CSA2</strain>
    </source>
</reference>
<feature type="transmembrane region" description="Helical" evidence="1">
    <location>
        <begin position="148"/>
        <end position="173"/>
    </location>
</feature>
<evidence type="ECO:0000256" key="1">
    <source>
        <dbReference type="SAM" id="Phobius"/>
    </source>
</evidence>
<feature type="transmembrane region" description="Helical" evidence="1">
    <location>
        <begin position="221"/>
        <end position="247"/>
    </location>
</feature>
<keyword evidence="1" id="KW-0812">Transmembrane</keyword>
<accession>A0A934QDQ7</accession>
<dbReference type="EMBL" id="JAEHOI010000011">
    <property type="protein sequence ID" value="MBK0422756.1"/>
    <property type="molecule type" value="Genomic_DNA"/>
</dbReference>
<protein>
    <recommendedName>
        <fullName evidence="4">ABC transporter permease</fullName>
    </recommendedName>
</protein>
<dbReference type="RefSeq" id="WP_200132943.1">
    <property type="nucleotide sequence ID" value="NZ_JAEHOI010000011.1"/>
</dbReference>
<dbReference type="Proteomes" id="UP000618733">
    <property type="component" value="Unassembled WGS sequence"/>
</dbReference>
<proteinExistence type="predicted"/>
<feature type="transmembrane region" description="Helical" evidence="1">
    <location>
        <begin position="12"/>
        <end position="38"/>
    </location>
</feature>
<keyword evidence="1" id="KW-1133">Transmembrane helix</keyword>
<keyword evidence="3" id="KW-1185">Reference proteome</keyword>
<comment type="caution">
    <text evidence="2">The sequence shown here is derived from an EMBL/GenBank/DDBJ whole genome shotgun (WGS) entry which is preliminary data.</text>
</comment>